<name>A0A2H3G8A9_FUSOX</name>
<reference evidence="2 3" key="1">
    <citation type="journal article" date="2016" name="Environ. Microbiol.">
        <title>Effector profiles distinguish formae speciales of Fusarium oxysporum.</title>
        <authorList>
            <person name="van Dam P."/>
            <person name="Fokkens L."/>
            <person name="Schmidt S.M."/>
            <person name="Linmans J.H."/>
            <person name="Kistler H.C."/>
            <person name="Ma L.J."/>
            <person name="Rep M."/>
        </authorList>
    </citation>
    <scope>NUCLEOTIDE SEQUENCE [LARGE SCALE GENOMIC DNA]</scope>
    <source>
        <strain evidence="2 3">Forc016</strain>
    </source>
</reference>
<proteinExistence type="predicted"/>
<feature type="compositionally biased region" description="Acidic residues" evidence="1">
    <location>
        <begin position="292"/>
        <end position="301"/>
    </location>
</feature>
<accession>A0A2H3G8A9</accession>
<protein>
    <submittedName>
        <fullName evidence="2">Uncharacterized protein</fullName>
    </submittedName>
</protein>
<evidence type="ECO:0000313" key="3">
    <source>
        <dbReference type="Proteomes" id="UP000219602"/>
    </source>
</evidence>
<sequence length="553" mass="62997">MEAQQVPWRIGVQCQRLFSNGPGSSWFEVGFGGQASQAAPEEAAIIDRINRAMEQQQRRFEMEDKEKIKAADARMDANAWLEHVGWATHLEGFDPEAMLRLTDPVSEHEHALQLIQDSLMRVMSRARAIATPAQVGSQALFEAQRKEVDKKPRRPFDNRMEDDTWARYTAVWTKLVCYIYRAEAMADEDRPGYRLSKRQSESLDELSEIVEAYVNDPDTQPLEEDQVDGLTLQAVMALLDHHYTPIYSAVIKIARAMVVYHLYVERQAEVARLKQVKMDEQQREGGSSDEREAQEEAEEEATSMFRIVRKKVQRFMTVTSGNARAEPTPMDWIYEARTYGMHIRFNTPAGGTIDWVGDRIKHRRVQFRMGELTEMLHSLKDEARGLITTLAMVDDVSQLPQIPWSSFEDDHSEDRVGYSFLEDDRNRTWPSEDLVRPRERGWEAVPSQSGTVIRADGKGVDGKGVFVDAYGIRPASAGHGNFKYPTQEHDERWRTQHIRAQRFDVFRYVVPQVVPGHGAGQGYPPIFTTRGERVIGVVFMVGVTVLAAGAGYC</sequence>
<feature type="compositionally biased region" description="Basic and acidic residues" evidence="1">
    <location>
        <begin position="277"/>
        <end position="291"/>
    </location>
</feature>
<dbReference type="STRING" id="327505.A0A2H3G8A9"/>
<dbReference type="Proteomes" id="UP000219602">
    <property type="component" value="Chromosome 11"/>
</dbReference>
<feature type="region of interest" description="Disordered" evidence="1">
    <location>
        <begin position="277"/>
        <end position="301"/>
    </location>
</feature>
<comment type="caution">
    <text evidence="2">The sequence shown here is derived from an EMBL/GenBank/DDBJ whole genome shotgun (WGS) entry which is preliminary data.</text>
</comment>
<evidence type="ECO:0000256" key="1">
    <source>
        <dbReference type="SAM" id="MobiDB-lite"/>
    </source>
</evidence>
<dbReference type="EMBL" id="MABQ02000009">
    <property type="protein sequence ID" value="PCD25980.1"/>
    <property type="molecule type" value="Genomic_DNA"/>
</dbReference>
<dbReference type="AlphaFoldDB" id="A0A2H3G8A9"/>
<gene>
    <name evidence="2" type="ORF">AU210_012414</name>
</gene>
<organism evidence="2 3">
    <name type="scientific">Fusarium oxysporum f. sp. radicis-cucumerinum</name>
    <dbReference type="NCBI Taxonomy" id="327505"/>
    <lineage>
        <taxon>Eukaryota</taxon>
        <taxon>Fungi</taxon>
        <taxon>Dikarya</taxon>
        <taxon>Ascomycota</taxon>
        <taxon>Pezizomycotina</taxon>
        <taxon>Sordariomycetes</taxon>
        <taxon>Hypocreomycetidae</taxon>
        <taxon>Hypocreales</taxon>
        <taxon>Nectriaceae</taxon>
        <taxon>Fusarium</taxon>
        <taxon>Fusarium oxysporum species complex</taxon>
    </lineage>
</organism>
<reference evidence="2 3" key="2">
    <citation type="journal article" date="2017" name="Sci. Rep.">
        <title>A mobile pathogenicity chromosome in Fusarium oxysporum for infection of multiple cucurbit species.</title>
        <authorList>
            <person name="van Dam P."/>
            <person name="Fokkens L."/>
            <person name="Ayukawa Y."/>
            <person name="van der Gragt M."/>
            <person name="Ter Horst A."/>
            <person name="Brankovics B."/>
            <person name="Houterman P.M."/>
            <person name="Arie T."/>
            <person name="Rep M."/>
        </authorList>
    </citation>
    <scope>NUCLEOTIDE SEQUENCE [LARGE SCALE GENOMIC DNA]</scope>
    <source>
        <strain evidence="2 3">Forc016</strain>
    </source>
</reference>
<evidence type="ECO:0000313" key="2">
    <source>
        <dbReference type="EMBL" id="PCD25980.1"/>
    </source>
</evidence>